<evidence type="ECO:0000313" key="1">
    <source>
        <dbReference type="EMBL" id="SDU41677.1"/>
    </source>
</evidence>
<organism evidence="1 2">
    <name type="scientific">Gordonia westfalica</name>
    <dbReference type="NCBI Taxonomy" id="158898"/>
    <lineage>
        <taxon>Bacteria</taxon>
        <taxon>Bacillati</taxon>
        <taxon>Actinomycetota</taxon>
        <taxon>Actinomycetes</taxon>
        <taxon>Mycobacteriales</taxon>
        <taxon>Gordoniaceae</taxon>
        <taxon>Gordonia</taxon>
    </lineage>
</organism>
<dbReference type="EMBL" id="FNLM01000034">
    <property type="protein sequence ID" value="SDU41677.1"/>
    <property type="molecule type" value="Genomic_DNA"/>
</dbReference>
<dbReference type="AlphaFoldDB" id="A0A1H2IC36"/>
<protein>
    <submittedName>
        <fullName evidence="1">Uncharacterized protein</fullName>
    </submittedName>
</protein>
<proteinExistence type="predicted"/>
<evidence type="ECO:0000313" key="2">
    <source>
        <dbReference type="Proteomes" id="UP000183180"/>
    </source>
</evidence>
<dbReference type="STRING" id="158898.SAMN04488548_1341029"/>
<accession>A0A1H2IC36</accession>
<dbReference type="Proteomes" id="UP000183180">
    <property type="component" value="Unassembled WGS sequence"/>
</dbReference>
<sequence>MSGECLAECPGGGSGGYGEFMSSSDSHGRRDLNGRVVAQGRLARLRSRFSGGAGGGPLALDDEVVVVAGSDDDAIASSVALDASSWRSDEEVILRHDLELPPERVAEAVAVAAIDGYEVVGDERWGSRPGAGDDRLEVLVLARVQLLDAMHLSQERSRMASLGSRHGGIARRWSVLQRPSGAAGH</sequence>
<gene>
    <name evidence="1" type="ORF">SAMN04488548_1341029</name>
</gene>
<reference evidence="1 2" key="1">
    <citation type="submission" date="2016-10" db="EMBL/GenBank/DDBJ databases">
        <authorList>
            <person name="de Groot N.N."/>
        </authorList>
    </citation>
    <scope>NUCLEOTIDE SEQUENCE [LARGE SCALE GENOMIC DNA]</scope>
    <source>
        <strain evidence="1 2">DSM 44215</strain>
    </source>
</reference>
<name>A0A1H2IC36_9ACTN</name>